<dbReference type="Proteomes" id="UP000682843">
    <property type="component" value="Chromosome"/>
</dbReference>
<evidence type="ECO:0000256" key="2">
    <source>
        <dbReference type="PROSITE-ProRule" id="PRU00703"/>
    </source>
</evidence>
<dbReference type="SUPFAM" id="SSF54631">
    <property type="entry name" value="CBS-domain pair"/>
    <property type="match status" value="1"/>
</dbReference>
<dbReference type="SMART" id="SM00116">
    <property type="entry name" value="CBS"/>
    <property type="match status" value="2"/>
</dbReference>
<dbReference type="InterPro" id="IPR051257">
    <property type="entry name" value="Diverse_CBS-Domain"/>
</dbReference>
<dbReference type="InterPro" id="IPR017080">
    <property type="entry name" value="UCP036990_CBS_BON"/>
</dbReference>
<name>A0ABX8A316_9BRAD</name>
<evidence type="ECO:0000313" key="6">
    <source>
        <dbReference type="Proteomes" id="UP000682843"/>
    </source>
</evidence>
<dbReference type="EMBL" id="CP036498">
    <property type="protein sequence ID" value="QUS37903.1"/>
    <property type="molecule type" value="Genomic_DNA"/>
</dbReference>
<feature type="domain" description="CBS" evidence="4">
    <location>
        <begin position="94"/>
        <end position="153"/>
    </location>
</feature>
<reference evidence="5 6" key="1">
    <citation type="submission" date="2019-02" db="EMBL/GenBank/DDBJ databases">
        <title>Emended description of the genus Rhodopseudomonas and description of Rhodopseudomonas albus sp. nov., a non-phototrophic, heavy-metal-tolerant bacterium isolated from garden soil.</title>
        <authorList>
            <person name="Bao Z."/>
            <person name="Cao W.W."/>
            <person name="Sato Y."/>
            <person name="Nishizawa T."/>
            <person name="Zhao J."/>
            <person name="Guo Y."/>
            <person name="Ohta H."/>
        </authorList>
    </citation>
    <scope>NUCLEOTIDE SEQUENCE [LARGE SCALE GENOMIC DNA]</scope>
    <source>
        <strain evidence="5 6">SK50-23</strain>
    </source>
</reference>
<evidence type="ECO:0000256" key="1">
    <source>
        <dbReference type="ARBA" id="ARBA00023122"/>
    </source>
</evidence>
<dbReference type="Pfam" id="PF04972">
    <property type="entry name" value="BON"/>
    <property type="match status" value="1"/>
</dbReference>
<dbReference type="RefSeq" id="WP_211911436.1">
    <property type="nucleotide sequence ID" value="NZ_CP036498.1"/>
</dbReference>
<dbReference type="PANTHER" id="PTHR43080">
    <property type="entry name" value="CBS DOMAIN-CONTAINING PROTEIN CBSX3, MITOCHONDRIAL"/>
    <property type="match status" value="1"/>
</dbReference>
<dbReference type="CDD" id="cd04586">
    <property type="entry name" value="CBS_pair_BON_assoc"/>
    <property type="match status" value="1"/>
</dbReference>
<organism evidence="5 6">
    <name type="scientific">Tardiphaga alba</name>
    <dbReference type="NCBI Taxonomy" id="340268"/>
    <lineage>
        <taxon>Bacteria</taxon>
        <taxon>Pseudomonadati</taxon>
        <taxon>Pseudomonadota</taxon>
        <taxon>Alphaproteobacteria</taxon>
        <taxon>Hyphomicrobiales</taxon>
        <taxon>Nitrobacteraceae</taxon>
        <taxon>Tardiphaga</taxon>
    </lineage>
</organism>
<dbReference type="PROSITE" id="PS50914">
    <property type="entry name" value="BON"/>
    <property type="match status" value="1"/>
</dbReference>
<dbReference type="Gene3D" id="3.10.580.10">
    <property type="entry name" value="CBS-domain"/>
    <property type="match status" value="1"/>
</dbReference>
<keyword evidence="1 2" id="KW-0129">CBS domain</keyword>
<dbReference type="PIRSF" id="PIRSF036990">
    <property type="entry name" value="UCP036990_CBS_BON"/>
    <property type="match status" value="1"/>
</dbReference>
<dbReference type="InterPro" id="IPR007055">
    <property type="entry name" value="BON_dom"/>
</dbReference>
<dbReference type="Pfam" id="PF00571">
    <property type="entry name" value="CBS"/>
    <property type="match status" value="2"/>
</dbReference>
<evidence type="ECO:0000259" key="3">
    <source>
        <dbReference type="PROSITE" id="PS50914"/>
    </source>
</evidence>
<gene>
    <name evidence="5" type="ORF">RPMA_02795</name>
</gene>
<dbReference type="PROSITE" id="PS51371">
    <property type="entry name" value="CBS"/>
    <property type="match status" value="2"/>
</dbReference>
<sequence length="241" mass="26857">MKAHEIMTRNVVTIAPDASIHDAAKLMIEHHVSGLPVVDAAGKLIGIVTERDFLRRQEIGTERQRPRWLEFLRGPGRQAVDFVREAGRKVHEIMTPNVYSVIPDAELADIVDIMERHRIKRVPVVQGERLLGIVSRHNFVVAIADVTRNTADISSSDSLIRRRVLAVLHQQEWVPAGLEVRVKDGVVDIIGFITDEKVRRAIVVAAENVAGVVSVNEHLCWVDPMSGTYFPPDPKQVVTGV</sequence>
<dbReference type="InterPro" id="IPR046342">
    <property type="entry name" value="CBS_dom_sf"/>
</dbReference>
<protein>
    <submittedName>
        <fullName evidence="5">CBS domain-containing protein</fullName>
    </submittedName>
</protein>
<keyword evidence="6" id="KW-1185">Reference proteome</keyword>
<accession>A0ABX8A316</accession>
<dbReference type="Gene3D" id="3.30.1340.30">
    <property type="match status" value="1"/>
</dbReference>
<dbReference type="InterPro" id="IPR000644">
    <property type="entry name" value="CBS_dom"/>
</dbReference>
<feature type="domain" description="BON" evidence="3">
    <location>
        <begin position="156"/>
        <end position="223"/>
    </location>
</feature>
<dbReference type="PANTHER" id="PTHR43080:SF26">
    <property type="entry name" value="REGULATORY PROTEIN"/>
    <property type="match status" value="1"/>
</dbReference>
<evidence type="ECO:0000259" key="4">
    <source>
        <dbReference type="PROSITE" id="PS51371"/>
    </source>
</evidence>
<evidence type="ECO:0000313" key="5">
    <source>
        <dbReference type="EMBL" id="QUS37903.1"/>
    </source>
</evidence>
<feature type="domain" description="CBS" evidence="4">
    <location>
        <begin position="7"/>
        <end position="63"/>
    </location>
</feature>
<proteinExistence type="predicted"/>